<dbReference type="Proteomes" id="UP001516400">
    <property type="component" value="Unassembled WGS sequence"/>
</dbReference>
<dbReference type="EMBL" id="JABFTP020000124">
    <property type="protein sequence ID" value="KAL3280020.1"/>
    <property type="molecule type" value="Genomic_DNA"/>
</dbReference>
<protein>
    <submittedName>
        <fullName evidence="1">Uncharacterized protein</fullName>
    </submittedName>
</protein>
<evidence type="ECO:0000313" key="1">
    <source>
        <dbReference type="EMBL" id="KAL3280020.1"/>
    </source>
</evidence>
<comment type="caution">
    <text evidence="1">The sequence shown here is derived from an EMBL/GenBank/DDBJ whole genome shotgun (WGS) entry which is preliminary data.</text>
</comment>
<proteinExistence type="predicted"/>
<gene>
    <name evidence="1" type="ORF">HHI36_017528</name>
</gene>
<organism evidence="1 2">
    <name type="scientific">Cryptolaemus montrouzieri</name>
    <dbReference type="NCBI Taxonomy" id="559131"/>
    <lineage>
        <taxon>Eukaryota</taxon>
        <taxon>Metazoa</taxon>
        <taxon>Ecdysozoa</taxon>
        <taxon>Arthropoda</taxon>
        <taxon>Hexapoda</taxon>
        <taxon>Insecta</taxon>
        <taxon>Pterygota</taxon>
        <taxon>Neoptera</taxon>
        <taxon>Endopterygota</taxon>
        <taxon>Coleoptera</taxon>
        <taxon>Polyphaga</taxon>
        <taxon>Cucujiformia</taxon>
        <taxon>Coccinelloidea</taxon>
        <taxon>Coccinellidae</taxon>
        <taxon>Scymninae</taxon>
        <taxon>Scymnini</taxon>
        <taxon>Cryptolaemus</taxon>
    </lineage>
</organism>
<accession>A0ABD2NN48</accession>
<name>A0ABD2NN48_9CUCU</name>
<keyword evidence="2" id="KW-1185">Reference proteome</keyword>
<evidence type="ECO:0000313" key="2">
    <source>
        <dbReference type="Proteomes" id="UP001516400"/>
    </source>
</evidence>
<reference evidence="1 2" key="1">
    <citation type="journal article" date="2021" name="BMC Biol.">
        <title>Horizontally acquired antibacterial genes associated with adaptive radiation of ladybird beetles.</title>
        <authorList>
            <person name="Li H.S."/>
            <person name="Tang X.F."/>
            <person name="Huang Y.H."/>
            <person name="Xu Z.Y."/>
            <person name="Chen M.L."/>
            <person name="Du X.Y."/>
            <person name="Qiu B.Y."/>
            <person name="Chen P.T."/>
            <person name="Zhang W."/>
            <person name="Slipinski A."/>
            <person name="Escalona H.E."/>
            <person name="Waterhouse R.M."/>
            <person name="Zwick A."/>
            <person name="Pang H."/>
        </authorList>
    </citation>
    <scope>NUCLEOTIDE SEQUENCE [LARGE SCALE GENOMIC DNA]</scope>
    <source>
        <strain evidence="1">SYSU2018</strain>
    </source>
</reference>
<sequence length="87" mass="9931">MQIQRERKEIVNECDVPKSAKSIQLNMGNKKSIDTNNRKGDSVLKRTKRLGTGQSEVGSSFSEVESRFWLYLIRVDSRATRTILSIT</sequence>
<dbReference type="AlphaFoldDB" id="A0ABD2NN48"/>